<dbReference type="EMBL" id="JAHIBW010000006">
    <property type="protein sequence ID" value="KAG7309923.1"/>
    <property type="molecule type" value="Genomic_DNA"/>
</dbReference>
<keyword evidence="3" id="KW-0862">Zinc</keyword>
<keyword evidence="1" id="KW-0479">Metal-binding</keyword>
<accession>A0ABQ7QY00</accession>
<feature type="domain" description="FLYWCH-type" evidence="4">
    <location>
        <begin position="51"/>
        <end position="116"/>
    </location>
</feature>
<evidence type="ECO:0000259" key="4">
    <source>
        <dbReference type="Pfam" id="PF04500"/>
    </source>
</evidence>
<protein>
    <recommendedName>
        <fullName evidence="4">FLYWCH-type domain-containing protein</fullName>
    </recommendedName>
</protein>
<dbReference type="Gene3D" id="2.20.25.240">
    <property type="match status" value="2"/>
</dbReference>
<comment type="caution">
    <text evidence="5">The sequence shown here is derived from an EMBL/GenBank/DDBJ whole genome shotgun (WGS) entry which is preliminary data.</text>
</comment>
<evidence type="ECO:0000256" key="1">
    <source>
        <dbReference type="ARBA" id="ARBA00022723"/>
    </source>
</evidence>
<dbReference type="Pfam" id="PF04500">
    <property type="entry name" value="FLYWCH"/>
    <property type="match status" value="1"/>
</dbReference>
<dbReference type="InterPro" id="IPR007588">
    <property type="entry name" value="Znf_FLYWCH"/>
</dbReference>
<gene>
    <name evidence="5" type="ORF">JYU34_004437</name>
</gene>
<keyword evidence="6" id="KW-1185">Reference proteome</keyword>
<evidence type="ECO:0000256" key="3">
    <source>
        <dbReference type="ARBA" id="ARBA00022833"/>
    </source>
</evidence>
<keyword evidence="2" id="KW-0863">Zinc-finger</keyword>
<proteinExistence type="predicted"/>
<name>A0ABQ7QY00_PLUXY</name>
<evidence type="ECO:0000256" key="2">
    <source>
        <dbReference type="ARBA" id="ARBA00022771"/>
    </source>
</evidence>
<evidence type="ECO:0000313" key="5">
    <source>
        <dbReference type="EMBL" id="KAG7309923.1"/>
    </source>
</evidence>
<reference evidence="5 6" key="1">
    <citation type="submission" date="2021-06" db="EMBL/GenBank/DDBJ databases">
        <title>A haploid diamondback moth (Plutella xylostella L.) genome assembly resolves 31 chromosomes and identifies a diamide resistance mutation.</title>
        <authorList>
            <person name="Ward C.M."/>
            <person name="Perry K.D."/>
            <person name="Baker G."/>
            <person name="Powis K."/>
            <person name="Heckel D.G."/>
            <person name="Baxter S.W."/>
        </authorList>
    </citation>
    <scope>NUCLEOTIDE SEQUENCE [LARGE SCALE GENOMIC DNA]</scope>
    <source>
        <strain evidence="5 6">LV</strain>
        <tissue evidence="5">Single pupa</tissue>
    </source>
</reference>
<evidence type="ECO:0000313" key="6">
    <source>
        <dbReference type="Proteomes" id="UP000823941"/>
    </source>
</evidence>
<dbReference type="Proteomes" id="UP000823941">
    <property type="component" value="Chromosome 6"/>
</dbReference>
<sequence>MGDFHFQLHSNSRRHPAGGKRYWVCSRRGAGCRAALYTIDQQIVAYKNPQFIESSRGGIMIKIGNYQFSLHSNSRRNPAGVKKYWVCCKIVDGARCRAALYTVDKEIIMYKGYHSH</sequence>
<organism evidence="5 6">
    <name type="scientific">Plutella xylostella</name>
    <name type="common">Diamondback moth</name>
    <name type="synonym">Plutella maculipennis</name>
    <dbReference type="NCBI Taxonomy" id="51655"/>
    <lineage>
        <taxon>Eukaryota</taxon>
        <taxon>Metazoa</taxon>
        <taxon>Ecdysozoa</taxon>
        <taxon>Arthropoda</taxon>
        <taxon>Hexapoda</taxon>
        <taxon>Insecta</taxon>
        <taxon>Pterygota</taxon>
        <taxon>Neoptera</taxon>
        <taxon>Endopterygota</taxon>
        <taxon>Lepidoptera</taxon>
        <taxon>Glossata</taxon>
        <taxon>Ditrysia</taxon>
        <taxon>Yponomeutoidea</taxon>
        <taxon>Plutellidae</taxon>
        <taxon>Plutella</taxon>
    </lineage>
</organism>